<dbReference type="Proteomes" id="UP000277007">
    <property type="component" value="Unassembled WGS sequence"/>
</dbReference>
<dbReference type="RefSeq" id="WP_126619303.1">
    <property type="nucleotide sequence ID" value="NZ_JBHUCY010000066.1"/>
</dbReference>
<proteinExistence type="predicted"/>
<name>A0A431VC11_9PROT</name>
<organism evidence="1 2">
    <name type="scientific">Azospirillum griseum</name>
    <dbReference type="NCBI Taxonomy" id="2496639"/>
    <lineage>
        <taxon>Bacteria</taxon>
        <taxon>Pseudomonadati</taxon>
        <taxon>Pseudomonadota</taxon>
        <taxon>Alphaproteobacteria</taxon>
        <taxon>Rhodospirillales</taxon>
        <taxon>Azospirillaceae</taxon>
        <taxon>Azospirillum</taxon>
    </lineage>
</organism>
<comment type="caution">
    <text evidence="1">The sequence shown here is derived from an EMBL/GenBank/DDBJ whole genome shotgun (WGS) entry which is preliminary data.</text>
</comment>
<keyword evidence="2" id="KW-1185">Reference proteome</keyword>
<accession>A0A431VC11</accession>
<dbReference type="OrthoDB" id="7303458at2"/>
<protein>
    <submittedName>
        <fullName evidence="1">Uncharacterized protein</fullName>
    </submittedName>
</protein>
<dbReference type="EMBL" id="RXMA01000027">
    <property type="protein sequence ID" value="RTR16165.1"/>
    <property type="molecule type" value="Genomic_DNA"/>
</dbReference>
<sequence length="201" mass="22325">MARSPLIDRVIRVVQEGGERAIQRALADTAKQELSRVLVGASPDTYEQWIDGQAGAAIDQIKAHGVAYFEFSYLRTIIAFAAAQLRELSPEDFVHPDQRVFRESHILFCDGREVGTLTEGGDTAFINRLPPRSEFVITNAQPYAGKIERGQSDQAPDGVFRLVASTVSRRYGSIVTSRFLWLRMEGLEEALGYPAIAIQAR</sequence>
<gene>
    <name evidence="1" type="ORF">EJ903_21460</name>
</gene>
<reference evidence="1 2" key="1">
    <citation type="submission" date="2018-12" db="EMBL/GenBank/DDBJ databases">
        <authorList>
            <person name="Yang Y."/>
        </authorList>
    </citation>
    <scope>NUCLEOTIDE SEQUENCE [LARGE SCALE GENOMIC DNA]</scope>
    <source>
        <strain evidence="1 2">L-25-5w-1</strain>
    </source>
</reference>
<dbReference type="AlphaFoldDB" id="A0A431VC11"/>
<evidence type="ECO:0000313" key="2">
    <source>
        <dbReference type="Proteomes" id="UP000277007"/>
    </source>
</evidence>
<evidence type="ECO:0000313" key="1">
    <source>
        <dbReference type="EMBL" id="RTR16165.1"/>
    </source>
</evidence>